<dbReference type="GO" id="GO:0008195">
    <property type="term" value="F:phosphatidate phosphatase activity"/>
    <property type="evidence" value="ECO:0007669"/>
    <property type="project" value="InterPro"/>
</dbReference>
<evidence type="ECO:0000259" key="2">
    <source>
        <dbReference type="Pfam" id="PF09949"/>
    </source>
</evidence>
<accession>A0A974NDA0</accession>
<dbReference type="InterPro" id="IPR052935">
    <property type="entry name" value="Mg2+_PAP"/>
</dbReference>
<name>A0A974NDA0_9GAMM</name>
<dbReference type="RefSeq" id="WP_201090281.1">
    <property type="nucleotide sequence ID" value="NZ_CP067393.1"/>
</dbReference>
<dbReference type="InterPro" id="IPR019236">
    <property type="entry name" value="APP1_cat"/>
</dbReference>
<dbReference type="Pfam" id="PF09949">
    <property type="entry name" value="APP1_cat"/>
    <property type="match status" value="1"/>
</dbReference>
<proteinExistence type="predicted"/>
<evidence type="ECO:0000313" key="4">
    <source>
        <dbReference type="Proteomes" id="UP000595278"/>
    </source>
</evidence>
<gene>
    <name evidence="3" type="ORF">JHT90_08055</name>
</gene>
<feature type="chain" id="PRO_5037063963" evidence="1">
    <location>
        <begin position="22"/>
        <end position="358"/>
    </location>
</feature>
<dbReference type="Proteomes" id="UP000595278">
    <property type="component" value="Chromosome"/>
</dbReference>
<dbReference type="PANTHER" id="PTHR28208:SF1">
    <property type="entry name" value="FILAMENT ORGANIZATION PROTEIN APP1-LIKE, PUTATIVE (AFU_ORTHOLOGUE AFUA_1G06650)-RELATED"/>
    <property type="match status" value="1"/>
</dbReference>
<dbReference type="AlphaFoldDB" id="A0A974NDA0"/>
<evidence type="ECO:0000313" key="3">
    <source>
        <dbReference type="EMBL" id="QQP84383.1"/>
    </source>
</evidence>
<organism evidence="3 4">
    <name type="scientific">Entomomonas asaccharolytica</name>
    <dbReference type="NCBI Taxonomy" id="2785331"/>
    <lineage>
        <taxon>Bacteria</taxon>
        <taxon>Pseudomonadati</taxon>
        <taxon>Pseudomonadota</taxon>
        <taxon>Gammaproteobacteria</taxon>
        <taxon>Pseudomonadales</taxon>
        <taxon>Pseudomonadaceae</taxon>
        <taxon>Entomomonas</taxon>
    </lineage>
</organism>
<reference evidence="3 4" key="1">
    <citation type="submission" date="2021-01" db="EMBL/GenBank/DDBJ databases">
        <title>Entomomonas sp. F2A isolated from a house cricket (Acheta domesticus).</title>
        <authorList>
            <person name="Spergser J."/>
            <person name="Busse H.-J."/>
        </authorList>
    </citation>
    <scope>NUCLEOTIDE SEQUENCE [LARGE SCALE GENOMIC DNA]</scope>
    <source>
        <strain evidence="3 4">F2A</strain>
    </source>
</reference>
<protein>
    <submittedName>
        <fullName evidence="3">App1 family protein</fullName>
    </submittedName>
</protein>
<dbReference type="KEGG" id="eaz:JHT90_08055"/>
<sequence>MQFRKFFISSLLGCFTPIALASSLKSDEYVMFIPDIAYQTTENKIAVNVQAWVYEKERRLGMTTTLTKYLGINKDQLSPEQYARLYERSQLFRVDSERGKNIKVQFADQSIHSLPTTNKDGRANKTVYFATDAAISNNNLIAYQLYQSGTPAGADNGYAIFASPEGLSVISDIDDTIKDSNVLDRQQLLVNTFIEEFKAIDSMRDWYRYIADNNKQTIAFHYVSSSPIQLYPALKEFMDKANFPLGSFHLREGTTWNSVVATGDDSLQHKKSSIEKLLTAYPKRQFILIGDSGEADPEIYADMMRRHPEQVNCIAIRNVTDEDNQNSRYQQTFKDLDINKWRVFTDPTDLKDWCISTQ</sequence>
<dbReference type="EMBL" id="CP067393">
    <property type="protein sequence ID" value="QQP84383.1"/>
    <property type="molecule type" value="Genomic_DNA"/>
</dbReference>
<feature type="domain" description="Phosphatidate phosphatase APP1 catalytic" evidence="2">
    <location>
        <begin position="168"/>
        <end position="318"/>
    </location>
</feature>
<feature type="signal peptide" evidence="1">
    <location>
        <begin position="1"/>
        <end position="21"/>
    </location>
</feature>
<keyword evidence="1" id="KW-0732">Signal</keyword>
<evidence type="ECO:0000256" key="1">
    <source>
        <dbReference type="SAM" id="SignalP"/>
    </source>
</evidence>
<dbReference type="PANTHER" id="PTHR28208">
    <property type="entry name" value="PHOSPHATIDATE PHOSPHATASE APP1"/>
    <property type="match status" value="1"/>
</dbReference>
<keyword evidence="4" id="KW-1185">Reference proteome</keyword>